<feature type="transmembrane region" description="Helical" evidence="4">
    <location>
        <begin position="129"/>
        <end position="148"/>
    </location>
</feature>
<dbReference type="PANTHER" id="PTHR23526">
    <property type="entry name" value="INTEGRAL MEMBRANE TRANSPORT PROTEIN-RELATED"/>
    <property type="match status" value="1"/>
</dbReference>
<dbReference type="SUPFAM" id="SSF103473">
    <property type="entry name" value="MFS general substrate transporter"/>
    <property type="match status" value="1"/>
</dbReference>
<dbReference type="InterPro" id="IPR011701">
    <property type="entry name" value="MFS"/>
</dbReference>
<dbReference type="PANTHER" id="PTHR23526:SF2">
    <property type="entry name" value="MAJOR FACILITATOR SUPERFAMILY (MFS) PROFILE DOMAIN-CONTAINING PROTEIN"/>
    <property type="match status" value="1"/>
</dbReference>
<feature type="transmembrane region" description="Helical" evidence="4">
    <location>
        <begin position="378"/>
        <end position="402"/>
    </location>
</feature>
<dbReference type="Pfam" id="PF07690">
    <property type="entry name" value="MFS_1"/>
    <property type="match status" value="1"/>
</dbReference>
<evidence type="ECO:0000313" key="6">
    <source>
        <dbReference type="Proteomes" id="UP000215405"/>
    </source>
</evidence>
<sequence>MNVFAGLGSLVVEDEANRVCRDIPEGACAPQPRNAGLHIASLTATKAGDALIDPKLVLPWLLNAVGAPAAAIGVLVPLRESLALLPQLFTSHRVRRLAQRKWVWAFGSAIEAVAVAAMAATLFAFEGALAGWLTVAWLAVFALGRSLASVSYKDVLGKTISKGRRGSVTGLAGSAAAAFALAFGVSLTFGILPLEKPVLLGALVVAALLWAVAAFLFTLLHEEPGANEGAVDGLAAIANSARALWADRQFRLFCAMRGLLTVTALAPPYLLLSAGEGGSHALGQLGSFLLASAFAAIAGSYVWGRLSDRSSRWVLLLSAASAATVLGVAAAFSAFQPFNDLWPLMAPFAFFLLQIAYQGVRQGRNTHLTDMAPADDRAVYTAFSNTFIGIVLLAMGGFGLVADWLGTPAVLALFALLALAALPVGWQLDEVQRQ</sequence>
<gene>
    <name evidence="5" type="ORF">B7H23_05585</name>
</gene>
<evidence type="ECO:0000256" key="1">
    <source>
        <dbReference type="ARBA" id="ARBA00022692"/>
    </source>
</evidence>
<evidence type="ECO:0008006" key="7">
    <source>
        <dbReference type="Google" id="ProtNLM"/>
    </source>
</evidence>
<feature type="transmembrane region" description="Helical" evidence="4">
    <location>
        <begin position="282"/>
        <end position="303"/>
    </location>
</feature>
<organism evidence="5 6">
    <name type="scientific">Notoacmeibacter marinus</name>
    <dbReference type="NCBI Taxonomy" id="1876515"/>
    <lineage>
        <taxon>Bacteria</taxon>
        <taxon>Pseudomonadati</taxon>
        <taxon>Pseudomonadota</taxon>
        <taxon>Alphaproteobacteria</taxon>
        <taxon>Hyphomicrobiales</taxon>
        <taxon>Notoacmeibacteraceae</taxon>
        <taxon>Notoacmeibacter</taxon>
    </lineage>
</organism>
<feature type="transmembrane region" description="Helical" evidence="4">
    <location>
        <begin position="57"/>
        <end position="78"/>
    </location>
</feature>
<evidence type="ECO:0000256" key="2">
    <source>
        <dbReference type="ARBA" id="ARBA00022989"/>
    </source>
</evidence>
<protein>
    <recommendedName>
        <fullName evidence="7">MFS transporter</fullName>
    </recommendedName>
</protein>
<proteinExistence type="predicted"/>
<dbReference type="InterPro" id="IPR036259">
    <property type="entry name" value="MFS_trans_sf"/>
</dbReference>
<keyword evidence="2 4" id="KW-1133">Transmembrane helix</keyword>
<dbReference type="Gene3D" id="1.20.1250.20">
    <property type="entry name" value="MFS general substrate transporter like domains"/>
    <property type="match status" value="1"/>
</dbReference>
<evidence type="ECO:0000256" key="3">
    <source>
        <dbReference type="ARBA" id="ARBA00023136"/>
    </source>
</evidence>
<accession>A0A231V2G8</accession>
<keyword evidence="3 4" id="KW-0472">Membrane</keyword>
<comment type="caution">
    <text evidence="5">The sequence shown here is derived from an EMBL/GenBank/DDBJ whole genome shotgun (WGS) entry which is preliminary data.</text>
</comment>
<dbReference type="EMBL" id="NBYO01000001">
    <property type="protein sequence ID" value="OXT02372.1"/>
    <property type="molecule type" value="Genomic_DNA"/>
</dbReference>
<reference evidence="6" key="1">
    <citation type="journal article" date="2017" name="Int. J. Syst. Evol. Microbiol.">
        <title>Notoacmeibacter marinus gen. nov., sp. nov., isolated from the gut of a limpet and proposal of Notoacmeibacteraceae fam. nov. in the order Rhizobiales of the class Alphaproteobacteria.</title>
        <authorList>
            <person name="Huang Z."/>
            <person name="Guo F."/>
            <person name="Lai Q."/>
        </authorList>
    </citation>
    <scope>NUCLEOTIDE SEQUENCE [LARGE SCALE GENOMIC DNA]</scope>
    <source>
        <strain evidence="6">XMTR2A4</strain>
    </source>
</reference>
<name>A0A231V2G8_9HYPH</name>
<feature type="transmembrane region" description="Helical" evidence="4">
    <location>
        <begin position="102"/>
        <end position="123"/>
    </location>
</feature>
<dbReference type="InterPro" id="IPR052528">
    <property type="entry name" value="Sugar_transport-like"/>
</dbReference>
<feature type="transmembrane region" description="Helical" evidence="4">
    <location>
        <begin position="198"/>
        <end position="220"/>
    </location>
</feature>
<keyword evidence="6" id="KW-1185">Reference proteome</keyword>
<evidence type="ECO:0000313" key="5">
    <source>
        <dbReference type="EMBL" id="OXT02372.1"/>
    </source>
</evidence>
<feature type="transmembrane region" description="Helical" evidence="4">
    <location>
        <begin position="250"/>
        <end position="270"/>
    </location>
</feature>
<keyword evidence="1 4" id="KW-0812">Transmembrane</keyword>
<feature type="transmembrane region" description="Helical" evidence="4">
    <location>
        <begin position="168"/>
        <end position="192"/>
    </location>
</feature>
<dbReference type="GO" id="GO:0022857">
    <property type="term" value="F:transmembrane transporter activity"/>
    <property type="evidence" value="ECO:0007669"/>
    <property type="project" value="InterPro"/>
</dbReference>
<feature type="transmembrane region" description="Helical" evidence="4">
    <location>
        <begin position="315"/>
        <end position="335"/>
    </location>
</feature>
<feature type="transmembrane region" description="Helical" evidence="4">
    <location>
        <begin position="408"/>
        <end position="428"/>
    </location>
</feature>
<dbReference type="AlphaFoldDB" id="A0A231V2G8"/>
<dbReference type="Proteomes" id="UP000215405">
    <property type="component" value="Unassembled WGS sequence"/>
</dbReference>
<evidence type="ECO:0000256" key="4">
    <source>
        <dbReference type="SAM" id="Phobius"/>
    </source>
</evidence>
<feature type="transmembrane region" description="Helical" evidence="4">
    <location>
        <begin position="341"/>
        <end position="357"/>
    </location>
</feature>